<name>A0AAU9EQB6_9FIRM</name>
<evidence type="ECO:0000313" key="2">
    <source>
        <dbReference type="EMBL" id="BEP29556.1"/>
    </source>
</evidence>
<dbReference type="AlphaFoldDB" id="A0AAU9EQB6"/>
<feature type="transmembrane region" description="Helical" evidence="1">
    <location>
        <begin position="44"/>
        <end position="59"/>
    </location>
</feature>
<keyword evidence="1" id="KW-1133">Transmembrane helix</keyword>
<keyword evidence="1" id="KW-0812">Transmembrane</keyword>
<evidence type="ECO:0000256" key="1">
    <source>
        <dbReference type="SAM" id="Phobius"/>
    </source>
</evidence>
<dbReference type="KEGG" id="hprf:HLPR_18870"/>
<accession>A0AAU9EQB6</accession>
<feature type="transmembrane region" description="Helical" evidence="1">
    <location>
        <begin position="12"/>
        <end position="32"/>
    </location>
</feature>
<proteinExistence type="predicted"/>
<evidence type="ECO:0000313" key="3">
    <source>
        <dbReference type="Proteomes" id="UP001321786"/>
    </source>
</evidence>
<protein>
    <submittedName>
        <fullName evidence="2">Uncharacterized protein</fullName>
    </submittedName>
</protein>
<dbReference type="Proteomes" id="UP001321786">
    <property type="component" value="Chromosome"/>
</dbReference>
<gene>
    <name evidence="2" type="ORF">HLPR_18870</name>
</gene>
<keyword evidence="1" id="KW-0472">Membrane</keyword>
<organism evidence="2 3">
    <name type="scientific">Helicovermis profundi</name>
    <dbReference type="NCBI Taxonomy" id="3065157"/>
    <lineage>
        <taxon>Bacteria</taxon>
        <taxon>Bacillati</taxon>
        <taxon>Bacillota</taxon>
        <taxon>Clostridia</taxon>
        <taxon>Helicovermis</taxon>
    </lineage>
</organism>
<dbReference type="RefSeq" id="WP_338535183.1">
    <property type="nucleotide sequence ID" value="NZ_AP028654.1"/>
</dbReference>
<sequence length="150" mass="17658">MKNKYIAERDKVVRDYFIGLGIIIILITILMFSTSGYVEPSNQYIYLLFCAGTLLYILAKKMKNTVLTIEFSDDFIMYTSFNILLKVQEHKIENTKLIKAIPRYKNEKMTVLEIVYKHNETNKVSNRLIVNYIKNRNKLFKDTEKAVKSK</sequence>
<dbReference type="EMBL" id="AP028654">
    <property type="protein sequence ID" value="BEP29556.1"/>
    <property type="molecule type" value="Genomic_DNA"/>
</dbReference>
<reference evidence="2 3" key="1">
    <citation type="submission" date="2023-08" db="EMBL/GenBank/DDBJ databases">
        <title>Helicovermis profunda gen. nov., sp. nov., a novel mesophilic, fermentative bacterium within the Bacillota from a deep-sea hydrothermal vent chimney.</title>
        <authorList>
            <person name="Miyazaki U."/>
            <person name="Mizutani D."/>
            <person name="Hashimoto Y."/>
            <person name="Tame A."/>
            <person name="Sawayama S."/>
            <person name="Miyazaki J."/>
            <person name="Takai K."/>
            <person name="Nakagawa S."/>
        </authorList>
    </citation>
    <scope>NUCLEOTIDE SEQUENCE [LARGE SCALE GENOMIC DNA]</scope>
    <source>
        <strain evidence="2 3">S502</strain>
    </source>
</reference>
<keyword evidence="3" id="KW-1185">Reference proteome</keyword>